<dbReference type="Proteomes" id="UP000663570">
    <property type="component" value="Chromosome"/>
</dbReference>
<dbReference type="Pfam" id="PF01883">
    <property type="entry name" value="FeS_assembly_P"/>
    <property type="match status" value="1"/>
</dbReference>
<dbReference type="PANTHER" id="PTHR42831">
    <property type="entry name" value="FE-S PROTEIN MATURATION AUXILIARY FACTOR YITW"/>
    <property type="match status" value="1"/>
</dbReference>
<evidence type="ECO:0000313" key="2">
    <source>
        <dbReference type="EMBL" id="QSI77567.1"/>
    </source>
</evidence>
<dbReference type="EMBL" id="CP071060">
    <property type="protein sequence ID" value="QSI77567.1"/>
    <property type="molecule type" value="Genomic_DNA"/>
</dbReference>
<sequence length="102" mass="10702">MTTQNPPDFDAILDALSEVADPELGVGIVPLGLIYEAHADGATLHVTLTLTSPTCPLGDVLIADVEDALTARFPGFTPAVTLTFEPPWTPERMSPAARAAMS</sequence>
<keyword evidence="3" id="KW-1185">Reference proteome</keyword>
<dbReference type="SUPFAM" id="SSF117916">
    <property type="entry name" value="Fe-S cluster assembly (FSCA) domain-like"/>
    <property type="match status" value="1"/>
</dbReference>
<dbReference type="Gene3D" id="3.30.300.130">
    <property type="entry name" value="Fe-S cluster assembly (FSCA)"/>
    <property type="match status" value="1"/>
</dbReference>
<reference evidence="2 3" key="1">
    <citation type="submission" date="2021-02" db="EMBL/GenBank/DDBJ databases">
        <title>Niveibacterium changnyeongensis HC41.</title>
        <authorList>
            <person name="Kang M."/>
        </authorList>
    </citation>
    <scope>NUCLEOTIDE SEQUENCE [LARGE SCALE GENOMIC DNA]</scope>
    <source>
        <strain evidence="2 3">HC41</strain>
    </source>
</reference>
<organism evidence="2 3">
    <name type="scientific">Niveibacterium microcysteis</name>
    <dbReference type="NCBI Taxonomy" id="2811415"/>
    <lineage>
        <taxon>Bacteria</taxon>
        <taxon>Pseudomonadati</taxon>
        <taxon>Pseudomonadota</taxon>
        <taxon>Betaproteobacteria</taxon>
        <taxon>Rhodocyclales</taxon>
        <taxon>Rhodocyclaceae</taxon>
        <taxon>Niveibacterium</taxon>
    </lineage>
</organism>
<evidence type="ECO:0000313" key="3">
    <source>
        <dbReference type="Proteomes" id="UP000663570"/>
    </source>
</evidence>
<dbReference type="InterPro" id="IPR002744">
    <property type="entry name" value="MIP18-like"/>
</dbReference>
<dbReference type="PANTHER" id="PTHR42831:SF1">
    <property type="entry name" value="FE-S PROTEIN MATURATION AUXILIARY FACTOR YITW"/>
    <property type="match status" value="1"/>
</dbReference>
<dbReference type="RefSeq" id="WP_206254982.1">
    <property type="nucleotide sequence ID" value="NZ_CP071060.1"/>
</dbReference>
<evidence type="ECO:0000259" key="1">
    <source>
        <dbReference type="Pfam" id="PF01883"/>
    </source>
</evidence>
<accession>A0ABX7MD23</accession>
<dbReference type="InterPro" id="IPR052339">
    <property type="entry name" value="Fe-S_Maturation_MIP18"/>
</dbReference>
<protein>
    <submittedName>
        <fullName evidence="2">Metal-sulfur cluster assembly factor</fullName>
    </submittedName>
</protein>
<gene>
    <name evidence="2" type="ORF">JY500_02605</name>
</gene>
<feature type="domain" description="MIP18 family-like" evidence="1">
    <location>
        <begin position="10"/>
        <end position="75"/>
    </location>
</feature>
<proteinExistence type="predicted"/>
<dbReference type="InterPro" id="IPR034904">
    <property type="entry name" value="FSCA_dom_sf"/>
</dbReference>
<name>A0ABX7MD23_9RHOO</name>